<feature type="domain" description="LUD" evidence="1">
    <location>
        <begin position="14"/>
        <end position="207"/>
    </location>
</feature>
<sequence length="213" mass="23130">MNISNIESNRINVNQVIEALNKNNFNAKYCATEETAINEVISLTPANSTVGMGGSFTVQQLGLSEILADRGCQVLDHNKPGLSPEEALELRRRQLVCDVFLTGTNAVTLDGQIVNRDGIGNRVAAMIFGPKRVIIIVGINKIVSNVDEAIKRIETIAAPMNNKRLNKANPCIKTGQCMNCQGPSRICNVTTILSKKPMLTDTHIIIVGNELGF</sequence>
<evidence type="ECO:0000259" key="1">
    <source>
        <dbReference type="Pfam" id="PF02589"/>
    </source>
</evidence>
<dbReference type="RefSeq" id="WP_304542304.1">
    <property type="nucleotide sequence ID" value="NZ_JARPTC010000011.1"/>
</dbReference>
<dbReference type="InterPro" id="IPR003741">
    <property type="entry name" value="LUD_dom"/>
</dbReference>
<dbReference type="InterPro" id="IPR024185">
    <property type="entry name" value="FTHF_cligase-like_sf"/>
</dbReference>
<proteinExistence type="predicted"/>
<dbReference type="Proteomes" id="UP001172911">
    <property type="component" value="Unassembled WGS sequence"/>
</dbReference>
<dbReference type="EMBL" id="JARPTC010000011">
    <property type="protein sequence ID" value="MDO7787158.1"/>
    <property type="molecule type" value="Genomic_DNA"/>
</dbReference>
<protein>
    <submittedName>
        <fullName evidence="2">Lactate utilization protein</fullName>
    </submittedName>
</protein>
<dbReference type="PIRSF" id="PIRSF020269">
    <property type="entry name" value="DUF1121"/>
    <property type="match status" value="1"/>
</dbReference>
<evidence type="ECO:0000313" key="3">
    <source>
        <dbReference type="Proteomes" id="UP001172911"/>
    </source>
</evidence>
<organism evidence="2 3">
    <name type="scientific">Desulforamulus aquiferis</name>
    <dbReference type="NCBI Taxonomy" id="1397668"/>
    <lineage>
        <taxon>Bacteria</taxon>
        <taxon>Bacillati</taxon>
        <taxon>Bacillota</taxon>
        <taxon>Clostridia</taxon>
        <taxon>Eubacteriales</taxon>
        <taxon>Peptococcaceae</taxon>
        <taxon>Desulforamulus</taxon>
    </lineage>
</organism>
<keyword evidence="3" id="KW-1185">Reference proteome</keyword>
<dbReference type="PANTHER" id="PTHR36179:SF2">
    <property type="entry name" value="LUD DOMAIN-CONTAINING PROTEIN"/>
    <property type="match status" value="1"/>
</dbReference>
<comment type="caution">
    <text evidence="2">The sequence shown here is derived from an EMBL/GenBank/DDBJ whole genome shotgun (WGS) entry which is preliminary data.</text>
</comment>
<evidence type="ECO:0000313" key="2">
    <source>
        <dbReference type="EMBL" id="MDO7787158.1"/>
    </source>
</evidence>
<reference evidence="2" key="1">
    <citation type="journal article" date="2023" name="J. Hazard. Mater.">
        <title>Anaerobic biodegradation of pyrene and benzo[a]pyrene by a new sulfate-reducing Desulforamulus aquiferis strain DSA.</title>
        <authorList>
            <person name="Zhang Z."/>
            <person name="Sun J."/>
            <person name="Gong X."/>
            <person name="Wang C."/>
            <person name="Wang H."/>
        </authorList>
    </citation>
    <scope>NUCLEOTIDE SEQUENCE</scope>
    <source>
        <strain evidence="2">DSA</strain>
    </source>
</reference>
<accession>A0AAW7ZCJ5</accession>
<dbReference type="AlphaFoldDB" id="A0AAW7ZCJ5"/>
<dbReference type="PANTHER" id="PTHR36179">
    <property type="entry name" value="LUD_DOM DOMAIN-CONTAINING PROTEIN"/>
    <property type="match status" value="1"/>
</dbReference>
<gene>
    <name evidence="2" type="ORF">P6N53_08000</name>
</gene>
<reference evidence="2" key="2">
    <citation type="submission" date="2023-03" db="EMBL/GenBank/DDBJ databases">
        <authorList>
            <person name="Zhang Z."/>
        </authorList>
    </citation>
    <scope>NUCLEOTIDE SEQUENCE</scope>
    <source>
        <strain evidence="2">DSA</strain>
    </source>
</reference>
<dbReference type="InterPro" id="IPR009501">
    <property type="entry name" value="UCP020269"/>
</dbReference>
<dbReference type="InterPro" id="IPR037171">
    <property type="entry name" value="NagB/RpiA_transferase-like"/>
</dbReference>
<dbReference type="SUPFAM" id="SSF100950">
    <property type="entry name" value="NagB/RpiA/CoA transferase-like"/>
    <property type="match status" value="1"/>
</dbReference>
<name>A0AAW7ZCJ5_9FIRM</name>
<dbReference type="Gene3D" id="3.40.50.10420">
    <property type="entry name" value="NagB/RpiA/CoA transferase-like"/>
    <property type="match status" value="1"/>
</dbReference>
<dbReference type="Pfam" id="PF02589">
    <property type="entry name" value="LUD_dom"/>
    <property type="match status" value="1"/>
</dbReference>